<name>A0A9D4WUF8_PEA</name>
<keyword evidence="2" id="KW-1185">Reference proteome</keyword>
<dbReference type="AlphaFoldDB" id="A0A9D4WUF8"/>
<evidence type="ECO:0000313" key="2">
    <source>
        <dbReference type="Proteomes" id="UP001058974"/>
    </source>
</evidence>
<dbReference type="Gramene" id="Psat05G0492000-T1">
    <property type="protein sequence ID" value="KAI5409288.1"/>
    <property type="gene ID" value="KIW84_054920"/>
</dbReference>
<reference evidence="1 2" key="1">
    <citation type="journal article" date="2022" name="Nat. Genet.">
        <title>Improved pea reference genome and pan-genome highlight genomic features and evolutionary characteristics.</title>
        <authorList>
            <person name="Yang T."/>
            <person name="Liu R."/>
            <person name="Luo Y."/>
            <person name="Hu S."/>
            <person name="Wang D."/>
            <person name="Wang C."/>
            <person name="Pandey M.K."/>
            <person name="Ge S."/>
            <person name="Xu Q."/>
            <person name="Li N."/>
            <person name="Li G."/>
            <person name="Huang Y."/>
            <person name="Saxena R.K."/>
            <person name="Ji Y."/>
            <person name="Li M."/>
            <person name="Yan X."/>
            <person name="He Y."/>
            <person name="Liu Y."/>
            <person name="Wang X."/>
            <person name="Xiang C."/>
            <person name="Varshney R.K."/>
            <person name="Ding H."/>
            <person name="Gao S."/>
            <person name="Zong X."/>
        </authorList>
    </citation>
    <scope>NUCLEOTIDE SEQUENCE [LARGE SCALE GENOMIC DNA]</scope>
    <source>
        <strain evidence="1 2">cv. Zhongwan 6</strain>
    </source>
</reference>
<evidence type="ECO:0000313" key="1">
    <source>
        <dbReference type="EMBL" id="KAI5409288.1"/>
    </source>
</evidence>
<proteinExistence type="predicted"/>
<protein>
    <submittedName>
        <fullName evidence="1">Uncharacterized protein</fullName>
    </submittedName>
</protein>
<comment type="caution">
    <text evidence="1">The sequence shown here is derived from an EMBL/GenBank/DDBJ whole genome shotgun (WGS) entry which is preliminary data.</text>
</comment>
<organism evidence="1 2">
    <name type="scientific">Pisum sativum</name>
    <name type="common">Garden pea</name>
    <name type="synonym">Lathyrus oleraceus</name>
    <dbReference type="NCBI Taxonomy" id="3888"/>
    <lineage>
        <taxon>Eukaryota</taxon>
        <taxon>Viridiplantae</taxon>
        <taxon>Streptophyta</taxon>
        <taxon>Embryophyta</taxon>
        <taxon>Tracheophyta</taxon>
        <taxon>Spermatophyta</taxon>
        <taxon>Magnoliopsida</taxon>
        <taxon>eudicotyledons</taxon>
        <taxon>Gunneridae</taxon>
        <taxon>Pentapetalae</taxon>
        <taxon>rosids</taxon>
        <taxon>fabids</taxon>
        <taxon>Fabales</taxon>
        <taxon>Fabaceae</taxon>
        <taxon>Papilionoideae</taxon>
        <taxon>50 kb inversion clade</taxon>
        <taxon>NPAAA clade</taxon>
        <taxon>Hologalegina</taxon>
        <taxon>IRL clade</taxon>
        <taxon>Fabeae</taxon>
        <taxon>Lathyrus</taxon>
    </lineage>
</organism>
<sequence>MGSSGQYMPSFTIPMHRTLGMSTEFMASMHNLGSTFGEKSSSSFPHYQGLGPLATQFRRPLGFLLSSQDLVQKALEEGRLQFCERRKMQVDSDPMKVEEALYFEPLECMMVETTDCLVESSDVVSLDESFKVMMVETTDRFDKKAENGLESAYSEL</sequence>
<dbReference type="EMBL" id="JAMSHJ010000005">
    <property type="protein sequence ID" value="KAI5409288.1"/>
    <property type="molecule type" value="Genomic_DNA"/>
</dbReference>
<accession>A0A9D4WUF8</accession>
<gene>
    <name evidence="1" type="ORF">KIW84_054920</name>
</gene>
<dbReference type="Proteomes" id="UP001058974">
    <property type="component" value="Chromosome 5"/>
</dbReference>